<dbReference type="Gene3D" id="1.10.150.80">
    <property type="entry name" value="HRDC domain"/>
    <property type="match status" value="1"/>
</dbReference>
<dbReference type="FunFam" id="1.10.150.80:FF:000003">
    <property type="entry name" value="Bloom syndrome RecQ-like helicase"/>
    <property type="match status" value="1"/>
</dbReference>
<dbReference type="EMBL" id="JAUCMX010000004">
    <property type="protein sequence ID" value="KAK3548879.1"/>
    <property type="molecule type" value="Genomic_DNA"/>
</dbReference>
<dbReference type="GO" id="GO:0003676">
    <property type="term" value="F:nucleic acid binding"/>
    <property type="evidence" value="ECO:0007669"/>
    <property type="project" value="InterPro"/>
</dbReference>
<dbReference type="SMART" id="SM00341">
    <property type="entry name" value="HRDC"/>
    <property type="match status" value="1"/>
</dbReference>
<dbReference type="GO" id="GO:0000166">
    <property type="term" value="F:nucleotide binding"/>
    <property type="evidence" value="ECO:0007669"/>
    <property type="project" value="InterPro"/>
</dbReference>
<dbReference type="AlphaFoldDB" id="A0AAE0RAI5"/>
<dbReference type="InterPro" id="IPR044876">
    <property type="entry name" value="HRDC_dom_sf"/>
</dbReference>
<accession>A0AAE0RAI5</accession>
<dbReference type="SUPFAM" id="SSF47819">
    <property type="entry name" value="HRDC-like"/>
    <property type="match status" value="1"/>
</dbReference>
<dbReference type="InterPro" id="IPR010997">
    <property type="entry name" value="HRDC-like_sf"/>
</dbReference>
<gene>
    <name evidence="2" type="ORF">QTP70_021260</name>
</gene>
<evidence type="ECO:0000313" key="3">
    <source>
        <dbReference type="Proteomes" id="UP001274896"/>
    </source>
</evidence>
<dbReference type="Proteomes" id="UP001274896">
    <property type="component" value="Unassembled WGS sequence"/>
</dbReference>
<name>A0AAE0RAI5_9TELE</name>
<comment type="caution">
    <text evidence="2">The sequence shown here is derived from an EMBL/GenBank/DDBJ whole genome shotgun (WGS) entry which is preliminary data.</text>
</comment>
<protein>
    <recommendedName>
        <fullName evidence="1">HRDC domain-containing protein</fullName>
    </recommendedName>
</protein>
<dbReference type="PROSITE" id="PS50967">
    <property type="entry name" value="HRDC"/>
    <property type="match status" value="1"/>
</dbReference>
<keyword evidence="3" id="KW-1185">Reference proteome</keyword>
<evidence type="ECO:0000313" key="2">
    <source>
        <dbReference type="EMBL" id="KAK3548879.1"/>
    </source>
</evidence>
<proteinExistence type="predicted"/>
<evidence type="ECO:0000259" key="1">
    <source>
        <dbReference type="PROSITE" id="PS50967"/>
    </source>
</evidence>
<organism evidence="2 3">
    <name type="scientific">Hemibagrus guttatus</name>
    <dbReference type="NCBI Taxonomy" id="175788"/>
    <lineage>
        <taxon>Eukaryota</taxon>
        <taxon>Metazoa</taxon>
        <taxon>Chordata</taxon>
        <taxon>Craniata</taxon>
        <taxon>Vertebrata</taxon>
        <taxon>Euteleostomi</taxon>
        <taxon>Actinopterygii</taxon>
        <taxon>Neopterygii</taxon>
        <taxon>Teleostei</taxon>
        <taxon>Ostariophysi</taxon>
        <taxon>Siluriformes</taxon>
        <taxon>Bagridae</taxon>
        <taxon>Hemibagrus</taxon>
    </lineage>
</organism>
<dbReference type="Pfam" id="PF00570">
    <property type="entry name" value="HRDC"/>
    <property type="match status" value="1"/>
</dbReference>
<reference evidence="2" key="1">
    <citation type="submission" date="2023-06" db="EMBL/GenBank/DDBJ databases">
        <title>Male Hemibagrus guttatus genome.</title>
        <authorList>
            <person name="Bian C."/>
        </authorList>
    </citation>
    <scope>NUCLEOTIDE SEQUENCE</scope>
    <source>
        <strain evidence="2">Male_cb2023</strain>
        <tissue evidence="2">Muscle</tissue>
    </source>
</reference>
<feature type="domain" description="HRDC" evidence="1">
    <location>
        <begin position="1"/>
        <end position="79"/>
    </location>
</feature>
<sequence length="266" mass="29159">MVKKCLEEHNELCKKLGKVFGLHYYHIISTATLKKIAETLSADPEVLLQIDGVTEDKLEKYGAELIELLQKYTKRQFSVLMDRLMDEIRQEPPWTMMFADDIVICRDLASFWGGEGVHVDVAVSHPPTPWGVSGFGGTEFITRRRRSALDVAWRRGSAVDVARCCDSTVDVAWPCGSAVDIARLCGSAVVIARRLRSMVDVAWGPLALPSGPVLPPPVSLLLLAPPTCLALIFAPPPPICLAMLLAPPYLPRYAPRSCPGPADCPD</sequence>
<dbReference type="InterPro" id="IPR002121">
    <property type="entry name" value="HRDC_dom"/>
</dbReference>